<evidence type="ECO:0000256" key="1">
    <source>
        <dbReference type="SAM" id="MobiDB-lite"/>
    </source>
</evidence>
<accession>A0A3P7LTU5</accession>
<organism evidence="2 3">
    <name type="scientific">Cylicostephanus goldi</name>
    <name type="common">Nematode worm</name>
    <dbReference type="NCBI Taxonomy" id="71465"/>
    <lineage>
        <taxon>Eukaryota</taxon>
        <taxon>Metazoa</taxon>
        <taxon>Ecdysozoa</taxon>
        <taxon>Nematoda</taxon>
        <taxon>Chromadorea</taxon>
        <taxon>Rhabditida</taxon>
        <taxon>Rhabditina</taxon>
        <taxon>Rhabditomorpha</taxon>
        <taxon>Strongyloidea</taxon>
        <taxon>Strongylidae</taxon>
        <taxon>Cylicostephanus</taxon>
    </lineage>
</organism>
<feature type="region of interest" description="Disordered" evidence="1">
    <location>
        <begin position="91"/>
        <end position="121"/>
    </location>
</feature>
<protein>
    <submittedName>
        <fullName evidence="2">Uncharacterized protein</fullName>
    </submittedName>
</protein>
<feature type="compositionally biased region" description="Basic and acidic residues" evidence="1">
    <location>
        <begin position="105"/>
        <end position="121"/>
    </location>
</feature>
<dbReference type="EMBL" id="UYRV01104960">
    <property type="protein sequence ID" value="VDN20334.1"/>
    <property type="molecule type" value="Genomic_DNA"/>
</dbReference>
<sequence length="121" mass="14330">MDYFLTYFHRFYWMKREQWHVNIAATEPMAVIDESGDTTAVEPPRFPADIEAEYRECMRHLRKSAPLPKDLTEAEKAVEQMEQQLKEKLLLASGSADEEEEEEDERRVLDRGLHQITEEEE</sequence>
<dbReference type="AlphaFoldDB" id="A0A3P7LTU5"/>
<name>A0A3P7LTU5_CYLGO</name>
<dbReference type="Proteomes" id="UP000271889">
    <property type="component" value="Unassembled WGS sequence"/>
</dbReference>
<gene>
    <name evidence="2" type="ORF">CGOC_LOCUS8790</name>
</gene>
<dbReference type="Gene3D" id="1.25.40.180">
    <property type="match status" value="1"/>
</dbReference>
<evidence type="ECO:0000313" key="2">
    <source>
        <dbReference type="EMBL" id="VDN20334.1"/>
    </source>
</evidence>
<evidence type="ECO:0000313" key="3">
    <source>
        <dbReference type="Proteomes" id="UP000271889"/>
    </source>
</evidence>
<keyword evidence="3" id="KW-1185">Reference proteome</keyword>
<proteinExistence type="predicted"/>
<reference evidence="2 3" key="1">
    <citation type="submission" date="2018-11" db="EMBL/GenBank/DDBJ databases">
        <authorList>
            <consortium name="Pathogen Informatics"/>
        </authorList>
    </citation>
    <scope>NUCLEOTIDE SEQUENCE [LARGE SCALE GENOMIC DNA]</scope>
</reference>